<accession>A0ACC1YLH0</accession>
<evidence type="ECO:0000313" key="1">
    <source>
        <dbReference type="EMBL" id="KAJ4723465.1"/>
    </source>
</evidence>
<keyword evidence="2" id="KW-1185">Reference proteome</keyword>
<proteinExistence type="predicted"/>
<organism evidence="1 2">
    <name type="scientific">Melia azedarach</name>
    <name type="common">Chinaberry tree</name>
    <dbReference type="NCBI Taxonomy" id="155640"/>
    <lineage>
        <taxon>Eukaryota</taxon>
        <taxon>Viridiplantae</taxon>
        <taxon>Streptophyta</taxon>
        <taxon>Embryophyta</taxon>
        <taxon>Tracheophyta</taxon>
        <taxon>Spermatophyta</taxon>
        <taxon>Magnoliopsida</taxon>
        <taxon>eudicotyledons</taxon>
        <taxon>Gunneridae</taxon>
        <taxon>Pentapetalae</taxon>
        <taxon>rosids</taxon>
        <taxon>malvids</taxon>
        <taxon>Sapindales</taxon>
        <taxon>Meliaceae</taxon>
        <taxon>Melia</taxon>
    </lineage>
</organism>
<comment type="caution">
    <text evidence="1">The sequence shown here is derived from an EMBL/GenBank/DDBJ whole genome shotgun (WGS) entry which is preliminary data.</text>
</comment>
<evidence type="ECO:0000313" key="2">
    <source>
        <dbReference type="Proteomes" id="UP001164539"/>
    </source>
</evidence>
<gene>
    <name evidence="1" type="ORF">OWV82_006835</name>
</gene>
<reference evidence="1 2" key="1">
    <citation type="journal article" date="2023" name="Science">
        <title>Complex scaffold remodeling in plant triterpene biosynthesis.</title>
        <authorList>
            <person name="De La Pena R."/>
            <person name="Hodgson H."/>
            <person name="Liu J.C."/>
            <person name="Stephenson M.J."/>
            <person name="Martin A.C."/>
            <person name="Owen C."/>
            <person name="Harkess A."/>
            <person name="Leebens-Mack J."/>
            <person name="Jimenez L.E."/>
            <person name="Osbourn A."/>
            <person name="Sattely E.S."/>
        </authorList>
    </citation>
    <scope>NUCLEOTIDE SEQUENCE [LARGE SCALE GENOMIC DNA]</scope>
    <source>
        <strain evidence="2">cv. JPN11</strain>
        <tissue evidence="1">Leaf</tissue>
    </source>
</reference>
<sequence length="833" mass="96451">MRSLFRNSDNISAEFSSSNEEKQRALVMEILFYSSIFSRVLLPRKHINGVPIPTSIFKQRPLIFCCNLFFDYRRYLNVSCGRMKTDLLRYLSSEQKRRLVHTGSSKLRTPLYIKLLGSALLCSALCGSTTVIQLRSGWFQIAFTHGVLRKFPGQKRRLVHIGSSKLRTPLHIKLLGSALLCSLWINNCDSTEIWVLMDMSWSFFSNEILATHQPHPQEMTEEGEVNGNQAGNNMELIGINHQDVLLGNSSSVSNKRRKKQSKVWEEMTKFTGEDGRDRARCNHCQKEFDGSSKKGTTHLNNHLQRCPRKRNNGAGDDNADKRMDQTANLTSPVVIEEKCVIDLIKSCFDEDGELTENWDPFVLNSRKVEILQVYEEKKELRRFYSRLSCRLSIGIGFSRVFRYFVLSVHYIDDSWEPKMELISFCAVNEDEKLHLDYRNLVKVLKESCLDFKIDGDICSIIYCDYNDYDGDGFPFFEGDHEDVIGEINSWFNQRGNSLPFGGLLFSYDTLACIYAEIDCSLGGCLWKKFGEIRECFDYVKTPSNGQNFRIAKDNVGKKFENFRFSVDKPSISDFGKVVGYKEAFLELERMDSDFKSRSINLTEEQWDEATAMQQHCKEFLDSFDSLAKRKYTTLNQYFPNFCDVYMKLVPVRQITPTVMKKLSSELEKYNLVLVIAVILDPRFKMDIVQLWYNKIYGRDSDRYLEKIIHDFTDVYNKYYAKASESEDTTSSSSSYLDAMGRPCKFSPKSSSELERYLNESKVPSVQKFDILAWWRAYAPIFPTLSRMARDFLAIPLNGTYPPDCYYIFECKDLDEDIKPALSCLTQWLNSHEK</sequence>
<name>A0ACC1YLH0_MELAZ</name>
<dbReference type="Proteomes" id="UP001164539">
    <property type="component" value="Chromosome 3"/>
</dbReference>
<protein>
    <submittedName>
        <fullName evidence="1">Zinc finger BED domain-containing protein</fullName>
    </submittedName>
</protein>
<dbReference type="EMBL" id="CM051396">
    <property type="protein sequence ID" value="KAJ4723465.1"/>
    <property type="molecule type" value="Genomic_DNA"/>
</dbReference>